<evidence type="ECO:0000256" key="16">
    <source>
        <dbReference type="SAM" id="MobiDB-lite"/>
    </source>
</evidence>
<name>A0AAN1WK12_9GAMM</name>
<evidence type="ECO:0000256" key="3">
    <source>
        <dbReference type="ARBA" id="ARBA00007368"/>
    </source>
</evidence>
<evidence type="ECO:0000256" key="7">
    <source>
        <dbReference type="ARBA" id="ARBA00022723"/>
    </source>
</evidence>
<evidence type="ECO:0000256" key="4">
    <source>
        <dbReference type="ARBA" id="ARBA00013773"/>
    </source>
</evidence>
<gene>
    <name evidence="18" type="ORF">MARGE09_P3267</name>
</gene>
<evidence type="ECO:0000256" key="9">
    <source>
        <dbReference type="ARBA" id="ARBA00022764"/>
    </source>
</evidence>
<feature type="binding site" description="axial binding residue" evidence="15">
    <location>
        <position position="133"/>
    </location>
    <ligand>
        <name>heme c</name>
        <dbReference type="ChEBI" id="CHEBI:61717"/>
        <label>2</label>
    </ligand>
    <ligandPart>
        <name>Fe</name>
        <dbReference type="ChEBI" id="CHEBI:18248"/>
    </ligandPart>
</feature>
<keyword evidence="11 15" id="KW-0408">Iron</keyword>
<dbReference type="GO" id="GO:0042597">
    <property type="term" value="C:periplasmic space"/>
    <property type="evidence" value="ECO:0007669"/>
    <property type="project" value="UniProtKB-SubCell"/>
</dbReference>
<feature type="signal peptide" evidence="17">
    <location>
        <begin position="1"/>
        <end position="30"/>
    </location>
</feature>
<evidence type="ECO:0000256" key="6">
    <source>
        <dbReference type="ARBA" id="ARBA00022617"/>
    </source>
</evidence>
<feature type="chain" id="PRO_5043011435" description="Periplasmic nitrate reductase, electron transfer subunit" evidence="17">
    <location>
        <begin position="31"/>
        <end position="161"/>
    </location>
</feature>
<evidence type="ECO:0000313" key="18">
    <source>
        <dbReference type="EMBL" id="BCD99066.1"/>
    </source>
</evidence>
<dbReference type="InterPro" id="IPR005591">
    <property type="entry name" value="NapB"/>
</dbReference>
<dbReference type="Pfam" id="PF03892">
    <property type="entry name" value="NapB"/>
    <property type="match status" value="1"/>
</dbReference>
<feature type="compositionally biased region" description="Polar residues" evidence="16">
    <location>
        <begin position="41"/>
        <end position="56"/>
    </location>
</feature>
<evidence type="ECO:0000256" key="14">
    <source>
        <dbReference type="PIRSR" id="PIRSR006105-1"/>
    </source>
</evidence>
<dbReference type="RefSeq" id="WP_236983960.1">
    <property type="nucleotide sequence ID" value="NZ_AP023086.1"/>
</dbReference>
<dbReference type="SUPFAM" id="SSF48695">
    <property type="entry name" value="Multiheme cytochromes"/>
    <property type="match status" value="1"/>
</dbReference>
<accession>A0AAN1WK12</accession>
<feature type="binding site" description="covalent" evidence="14">
    <location>
        <position position="132"/>
    </location>
    <ligand>
        <name>heme c</name>
        <dbReference type="ChEBI" id="CHEBI:61717"/>
        <label>2</label>
    </ligand>
</feature>
<organism evidence="18 19">
    <name type="scientific">Marinagarivorans cellulosilyticus</name>
    <dbReference type="NCBI Taxonomy" id="2721545"/>
    <lineage>
        <taxon>Bacteria</taxon>
        <taxon>Pseudomonadati</taxon>
        <taxon>Pseudomonadota</taxon>
        <taxon>Gammaproteobacteria</taxon>
        <taxon>Cellvibrionales</taxon>
        <taxon>Cellvibrionaceae</taxon>
        <taxon>Marinagarivorans</taxon>
    </lineage>
</organism>
<evidence type="ECO:0000313" key="19">
    <source>
        <dbReference type="Proteomes" id="UP001320119"/>
    </source>
</evidence>
<evidence type="ECO:0000256" key="5">
    <source>
        <dbReference type="ARBA" id="ARBA00022448"/>
    </source>
</evidence>
<feature type="binding site" description="covalent" evidence="14">
    <location>
        <position position="89"/>
    </location>
    <ligand>
        <name>heme c</name>
        <dbReference type="ChEBI" id="CHEBI:61717"/>
        <label>1</label>
    </ligand>
</feature>
<evidence type="ECO:0000256" key="15">
    <source>
        <dbReference type="PIRSR" id="PIRSR006105-2"/>
    </source>
</evidence>
<dbReference type="PIRSF" id="PIRSF006105">
    <property type="entry name" value="NapB"/>
    <property type="match status" value="1"/>
</dbReference>
<evidence type="ECO:0000256" key="2">
    <source>
        <dbReference type="ARBA" id="ARBA00004418"/>
    </source>
</evidence>
<dbReference type="GO" id="GO:0009061">
    <property type="term" value="P:anaerobic respiration"/>
    <property type="evidence" value="ECO:0007669"/>
    <property type="project" value="InterPro"/>
</dbReference>
<dbReference type="KEGG" id="marq:MARGE09_P3267"/>
<feature type="binding site" description="covalent" evidence="14">
    <location>
        <position position="129"/>
    </location>
    <ligand>
        <name>heme c</name>
        <dbReference type="ChEBI" id="CHEBI:61717"/>
        <label>2</label>
    </ligand>
</feature>
<dbReference type="Proteomes" id="UP001320119">
    <property type="component" value="Chromosome"/>
</dbReference>
<dbReference type="AlphaFoldDB" id="A0AAN1WK12"/>
<evidence type="ECO:0000256" key="1">
    <source>
        <dbReference type="ARBA" id="ARBA00002599"/>
    </source>
</evidence>
<dbReference type="FunFam" id="1.10.1130.10:FF:000001">
    <property type="entry name" value="Periplasmic nitrate reductase, electron transfer subunit"/>
    <property type="match status" value="1"/>
</dbReference>
<feature type="binding site" description="axial binding residue" evidence="15">
    <location>
        <position position="110"/>
    </location>
    <ligand>
        <name>heme c</name>
        <dbReference type="ChEBI" id="CHEBI:61717"/>
        <label>2</label>
    </ligand>
    <ligandPart>
        <name>Fe</name>
        <dbReference type="ChEBI" id="CHEBI:18248"/>
    </ligandPart>
</feature>
<feature type="binding site" description="covalent" evidence="14">
    <location>
        <position position="92"/>
    </location>
    <ligand>
        <name>heme c</name>
        <dbReference type="ChEBI" id="CHEBI:61717"/>
        <label>1</label>
    </ligand>
</feature>
<keyword evidence="5 13" id="KW-0813">Transport</keyword>
<proteinExistence type="inferred from homology"/>
<dbReference type="Gene3D" id="1.10.1130.10">
    <property type="entry name" value="Flavocytochrome C3, Chain A"/>
    <property type="match status" value="1"/>
</dbReference>
<feature type="binding site" description="axial binding residue" evidence="15">
    <location>
        <position position="75"/>
    </location>
    <ligand>
        <name>heme c</name>
        <dbReference type="ChEBI" id="CHEBI:61717"/>
        <label>1</label>
    </ligand>
    <ligandPart>
        <name>Fe</name>
        <dbReference type="ChEBI" id="CHEBI:18248"/>
    </ligandPart>
</feature>
<evidence type="ECO:0000256" key="13">
    <source>
        <dbReference type="PIRNR" id="PIRNR006105"/>
    </source>
</evidence>
<keyword evidence="19" id="KW-1185">Reference proteome</keyword>
<dbReference type="InterPro" id="IPR036280">
    <property type="entry name" value="Multihaem_cyt_sf"/>
</dbReference>
<comment type="PTM">
    <text evidence="14">Binds 2 heme C groups per subunit.</text>
</comment>
<keyword evidence="10 13" id="KW-0249">Electron transport</keyword>
<evidence type="ECO:0000256" key="8">
    <source>
        <dbReference type="ARBA" id="ARBA00022729"/>
    </source>
</evidence>
<reference evidence="18 19" key="1">
    <citation type="journal article" date="2022" name="IScience">
        <title>An ultrasensitive nanofiber-based assay for enzymatic hydrolysis and deep-sea microbial degradation of cellulose.</title>
        <authorList>
            <person name="Tsudome M."/>
            <person name="Tachioka M."/>
            <person name="Miyazaki M."/>
            <person name="Uchimura K."/>
            <person name="Tsuda M."/>
            <person name="Takaki Y."/>
            <person name="Deguchi S."/>
        </authorList>
    </citation>
    <scope>NUCLEOTIDE SEQUENCE [LARGE SCALE GENOMIC DNA]</scope>
    <source>
        <strain evidence="18 19">GE09</strain>
    </source>
</reference>
<keyword evidence="9 13" id="KW-0574">Periplasm</keyword>
<comment type="function">
    <text evidence="1">Electron transfer subunit of the periplasmic nitrate reductase complex NapAB. Receives electrons from the membrane-anchored tetraheme c-type NapC protein and transfers these to NapA subunit, thus allowing electron flow between membrane and periplasm. Essential for periplasmic nitrate reduction with nitrate as the terminal electron acceptor.</text>
</comment>
<sequence>MKTSTPQSVFTLAKLLLSACIVMASSTLLASEIATLRQGTPLESTNTTPALLNNASNEDKRKTRAYPMQPPTIPHKIEAYQIDTNANQCMTCHARLRVEDSQAPMISVTHYMDRDGNFLADVSPRRYFCTQCHVTQVSNKPLIENTFRDMHHLPANKNKTN</sequence>
<keyword evidence="7 15" id="KW-0479">Metal-binding</keyword>
<dbReference type="PANTHER" id="PTHR38604">
    <property type="entry name" value="PERIPLASMIC NITRATE REDUCTASE, ELECTRON TRANSFER SUBUNIT"/>
    <property type="match status" value="1"/>
</dbReference>
<feature type="region of interest" description="Disordered" evidence="16">
    <location>
        <begin position="41"/>
        <end position="67"/>
    </location>
</feature>
<dbReference type="GO" id="GO:0046872">
    <property type="term" value="F:metal ion binding"/>
    <property type="evidence" value="ECO:0007669"/>
    <property type="project" value="UniProtKB-KW"/>
</dbReference>
<comment type="subcellular location">
    <subcellularLocation>
        <location evidence="2 13">Periplasm</location>
    </subcellularLocation>
</comment>
<keyword evidence="6 14" id="KW-0349">Heme</keyword>
<evidence type="ECO:0000256" key="10">
    <source>
        <dbReference type="ARBA" id="ARBA00022982"/>
    </source>
</evidence>
<evidence type="ECO:0000256" key="11">
    <source>
        <dbReference type="ARBA" id="ARBA00023004"/>
    </source>
</evidence>
<evidence type="ECO:0000256" key="12">
    <source>
        <dbReference type="ARBA" id="ARBA00031832"/>
    </source>
</evidence>
<dbReference type="PANTHER" id="PTHR38604:SF1">
    <property type="entry name" value="PERIPLASMIC NITRATE REDUCTASE, ELECTRON TRANSFER SUBUNIT"/>
    <property type="match status" value="1"/>
</dbReference>
<comment type="similarity">
    <text evidence="3 13">Belongs to the NapB family.</text>
</comment>
<comment type="subunit">
    <text evidence="13">Component of the periplasmic nitrate reductase NapAB complex composed of NapA and NapB.</text>
</comment>
<feature type="binding site" description="axial binding residue" evidence="15">
    <location>
        <position position="93"/>
    </location>
    <ligand>
        <name>heme c</name>
        <dbReference type="ChEBI" id="CHEBI:61717"/>
        <label>1</label>
    </ligand>
    <ligandPart>
        <name>Fe</name>
        <dbReference type="ChEBI" id="CHEBI:18248"/>
    </ligandPart>
</feature>
<protein>
    <recommendedName>
        <fullName evidence="4 13">Periplasmic nitrate reductase, electron transfer subunit</fullName>
    </recommendedName>
    <alternativeName>
        <fullName evidence="12 13">Diheme cytochrome c NapB</fullName>
    </alternativeName>
</protein>
<keyword evidence="8 17" id="KW-0732">Signal</keyword>
<evidence type="ECO:0000256" key="17">
    <source>
        <dbReference type="SAM" id="SignalP"/>
    </source>
</evidence>
<dbReference type="EMBL" id="AP023086">
    <property type="protein sequence ID" value="BCD99066.1"/>
    <property type="molecule type" value="Genomic_DNA"/>
</dbReference>